<evidence type="ECO:0000256" key="2">
    <source>
        <dbReference type="SAM" id="SignalP"/>
    </source>
</evidence>
<organism evidence="3 4">
    <name type="scientific">Pseudopedobacter beijingensis</name>
    <dbReference type="NCBI Taxonomy" id="1207056"/>
    <lineage>
        <taxon>Bacteria</taxon>
        <taxon>Pseudomonadati</taxon>
        <taxon>Bacteroidota</taxon>
        <taxon>Sphingobacteriia</taxon>
        <taxon>Sphingobacteriales</taxon>
        <taxon>Sphingobacteriaceae</taxon>
        <taxon>Pseudopedobacter</taxon>
    </lineage>
</organism>
<keyword evidence="1" id="KW-1133">Transmembrane helix</keyword>
<accession>A0ABW4I9F4</accession>
<name>A0ABW4I9F4_9SPHI</name>
<dbReference type="InterPro" id="IPR058207">
    <property type="entry name" value="PID_CTERM"/>
</dbReference>
<feature type="transmembrane region" description="Helical" evidence="1">
    <location>
        <begin position="46"/>
        <end position="65"/>
    </location>
</feature>
<comment type="caution">
    <text evidence="3">The sequence shown here is derived from an EMBL/GenBank/DDBJ whole genome shotgun (WGS) entry which is preliminary data.</text>
</comment>
<dbReference type="RefSeq" id="WP_379661013.1">
    <property type="nucleotide sequence ID" value="NZ_JBHUDG010000002.1"/>
</dbReference>
<proteinExistence type="predicted"/>
<evidence type="ECO:0000256" key="1">
    <source>
        <dbReference type="SAM" id="Phobius"/>
    </source>
</evidence>
<evidence type="ECO:0000313" key="3">
    <source>
        <dbReference type="EMBL" id="MFD1628629.1"/>
    </source>
</evidence>
<keyword evidence="1" id="KW-0812">Transmembrane</keyword>
<dbReference type="Proteomes" id="UP001597118">
    <property type="component" value="Unassembled WGS sequence"/>
</dbReference>
<sequence>MKLLRKIFMVLGFSLCMITAYAACPPNDPFCNDDGEEPDPWGDIPIDGGALALLAGGAALGYKALKKKKEEGSEK</sequence>
<feature type="signal peptide" evidence="2">
    <location>
        <begin position="1"/>
        <end position="22"/>
    </location>
</feature>
<reference evidence="4" key="1">
    <citation type="journal article" date="2019" name="Int. J. Syst. Evol. Microbiol.">
        <title>The Global Catalogue of Microorganisms (GCM) 10K type strain sequencing project: providing services to taxonomists for standard genome sequencing and annotation.</title>
        <authorList>
            <consortium name="The Broad Institute Genomics Platform"/>
            <consortium name="The Broad Institute Genome Sequencing Center for Infectious Disease"/>
            <person name="Wu L."/>
            <person name="Ma J."/>
        </authorList>
    </citation>
    <scope>NUCLEOTIDE SEQUENCE [LARGE SCALE GENOMIC DNA]</scope>
    <source>
        <strain evidence="4">CCUG 53762</strain>
    </source>
</reference>
<feature type="chain" id="PRO_5045890368" evidence="2">
    <location>
        <begin position="23"/>
        <end position="75"/>
    </location>
</feature>
<keyword evidence="2" id="KW-0732">Signal</keyword>
<dbReference type="EMBL" id="JBHUDG010000002">
    <property type="protein sequence ID" value="MFD1628629.1"/>
    <property type="molecule type" value="Genomic_DNA"/>
</dbReference>
<keyword evidence="1" id="KW-0472">Membrane</keyword>
<protein>
    <submittedName>
        <fullName evidence="3">PID-CTERM protein-sorting domain-containing protein</fullName>
    </submittedName>
</protein>
<dbReference type="NCBIfam" id="NF046080">
    <property type="entry name" value="PID_CTERM"/>
    <property type="match status" value="1"/>
</dbReference>
<gene>
    <name evidence="3" type="ORF">ACFSAH_02005</name>
</gene>
<evidence type="ECO:0000313" key="4">
    <source>
        <dbReference type="Proteomes" id="UP001597118"/>
    </source>
</evidence>
<keyword evidence="4" id="KW-1185">Reference proteome</keyword>